<dbReference type="PANTHER" id="PTHR47843:SF2">
    <property type="entry name" value="BTB DOMAIN-CONTAINING PROTEIN"/>
    <property type="match status" value="1"/>
</dbReference>
<dbReference type="SUPFAM" id="SSF54695">
    <property type="entry name" value="POZ domain"/>
    <property type="match status" value="1"/>
</dbReference>
<dbReference type="Proteomes" id="UP000275078">
    <property type="component" value="Unassembled WGS sequence"/>
</dbReference>
<gene>
    <name evidence="2" type="ORF">BJ508DRAFT_155706</name>
</gene>
<accession>A0A3N4HZ12</accession>
<dbReference type="PROSITE" id="PS50097">
    <property type="entry name" value="BTB"/>
    <property type="match status" value="1"/>
</dbReference>
<evidence type="ECO:0000313" key="3">
    <source>
        <dbReference type="Proteomes" id="UP000275078"/>
    </source>
</evidence>
<keyword evidence="3" id="KW-1185">Reference proteome</keyword>
<dbReference type="Gene3D" id="3.30.710.10">
    <property type="entry name" value="Potassium Channel Kv1.1, Chain A"/>
    <property type="match status" value="1"/>
</dbReference>
<dbReference type="PANTHER" id="PTHR47843">
    <property type="entry name" value="BTB DOMAIN-CONTAINING PROTEIN-RELATED"/>
    <property type="match status" value="1"/>
</dbReference>
<protein>
    <recommendedName>
        <fullName evidence="1">BTB domain-containing protein</fullName>
    </recommendedName>
</protein>
<reference evidence="2 3" key="1">
    <citation type="journal article" date="2018" name="Nat. Ecol. Evol.">
        <title>Pezizomycetes genomes reveal the molecular basis of ectomycorrhizal truffle lifestyle.</title>
        <authorList>
            <person name="Murat C."/>
            <person name="Payen T."/>
            <person name="Noel B."/>
            <person name="Kuo A."/>
            <person name="Morin E."/>
            <person name="Chen J."/>
            <person name="Kohler A."/>
            <person name="Krizsan K."/>
            <person name="Balestrini R."/>
            <person name="Da Silva C."/>
            <person name="Montanini B."/>
            <person name="Hainaut M."/>
            <person name="Levati E."/>
            <person name="Barry K.W."/>
            <person name="Belfiori B."/>
            <person name="Cichocki N."/>
            <person name="Clum A."/>
            <person name="Dockter R.B."/>
            <person name="Fauchery L."/>
            <person name="Guy J."/>
            <person name="Iotti M."/>
            <person name="Le Tacon F."/>
            <person name="Lindquist E.A."/>
            <person name="Lipzen A."/>
            <person name="Malagnac F."/>
            <person name="Mello A."/>
            <person name="Molinier V."/>
            <person name="Miyauchi S."/>
            <person name="Poulain J."/>
            <person name="Riccioni C."/>
            <person name="Rubini A."/>
            <person name="Sitrit Y."/>
            <person name="Splivallo R."/>
            <person name="Traeger S."/>
            <person name="Wang M."/>
            <person name="Zifcakova L."/>
            <person name="Wipf D."/>
            <person name="Zambonelli A."/>
            <person name="Paolocci F."/>
            <person name="Nowrousian M."/>
            <person name="Ottonello S."/>
            <person name="Baldrian P."/>
            <person name="Spatafora J.W."/>
            <person name="Henrissat B."/>
            <person name="Nagy L.G."/>
            <person name="Aury J.M."/>
            <person name="Wincker P."/>
            <person name="Grigoriev I.V."/>
            <person name="Bonfante P."/>
            <person name="Martin F.M."/>
        </authorList>
    </citation>
    <scope>NUCLEOTIDE SEQUENCE [LARGE SCALE GENOMIC DNA]</scope>
    <source>
        <strain evidence="2 3">RN42</strain>
    </source>
</reference>
<proteinExistence type="predicted"/>
<dbReference type="InterPro" id="IPR000210">
    <property type="entry name" value="BTB/POZ_dom"/>
</dbReference>
<evidence type="ECO:0000259" key="1">
    <source>
        <dbReference type="PROSITE" id="PS50097"/>
    </source>
</evidence>
<dbReference type="InterPro" id="IPR011333">
    <property type="entry name" value="SKP1/BTB/POZ_sf"/>
</dbReference>
<dbReference type="EMBL" id="ML119711">
    <property type="protein sequence ID" value="RPA78437.1"/>
    <property type="molecule type" value="Genomic_DNA"/>
</dbReference>
<dbReference type="AlphaFoldDB" id="A0A3N4HZ12"/>
<name>A0A3N4HZ12_ASCIM</name>
<dbReference type="CDD" id="cd18186">
    <property type="entry name" value="BTB_POZ_ZBTB_KLHL-like"/>
    <property type="match status" value="1"/>
</dbReference>
<organism evidence="2 3">
    <name type="scientific">Ascobolus immersus RN42</name>
    <dbReference type="NCBI Taxonomy" id="1160509"/>
    <lineage>
        <taxon>Eukaryota</taxon>
        <taxon>Fungi</taxon>
        <taxon>Dikarya</taxon>
        <taxon>Ascomycota</taxon>
        <taxon>Pezizomycotina</taxon>
        <taxon>Pezizomycetes</taxon>
        <taxon>Pezizales</taxon>
        <taxon>Ascobolaceae</taxon>
        <taxon>Ascobolus</taxon>
    </lineage>
</organism>
<dbReference type="OrthoDB" id="1022638at2759"/>
<sequence length="308" mass="35171">MADTPENPKGPTSERRELASALASETVRVVVGTDPQNQRTYNLHVARLTAHSEYFSSLFSFNGEEVKNREIRLGEDFDDLLYAFDIFAEFIYTRLYPDSDDLEFGEPTGSPAAVIHATVFALCERLIARELQSSALNGLHFSLDPWQEYSDDSPTLPAASIILIVRTIYAGSHRPYKSLSETEVQSLTADEQYENPEWMKVEGKDFEASCRRCDDWEPLSTRFTCAGCHFKQRLSGTDPKDWYRSLESREFVSKYIAHHLSEYRKSVQFRELLREGGDFAEDLIMEAIDVPKSRMVVVEESPVYGRGY</sequence>
<evidence type="ECO:0000313" key="2">
    <source>
        <dbReference type="EMBL" id="RPA78437.1"/>
    </source>
</evidence>
<feature type="domain" description="BTB" evidence="1">
    <location>
        <begin position="25"/>
        <end position="93"/>
    </location>
</feature>